<dbReference type="InterPro" id="IPR006218">
    <property type="entry name" value="DAHP1/KDSA"/>
</dbReference>
<protein>
    <recommendedName>
        <fullName evidence="2">Prephenate dehydratase</fullName>
        <shortName evidence="2">PDT</shortName>
        <ecNumber evidence="2">4.2.1.51</ecNumber>
    </recommendedName>
</protein>
<name>A0A7T7XMI5_9SPIR</name>
<dbReference type="PROSITE" id="PS51671">
    <property type="entry name" value="ACT"/>
    <property type="match status" value="1"/>
</dbReference>
<evidence type="ECO:0000259" key="4">
    <source>
        <dbReference type="PROSITE" id="PS51671"/>
    </source>
</evidence>
<dbReference type="InterPro" id="IPR045865">
    <property type="entry name" value="ACT-like_dom_sf"/>
</dbReference>
<dbReference type="Proteomes" id="UP000595917">
    <property type="component" value="Chromosome"/>
</dbReference>
<dbReference type="EMBL" id="CP067089">
    <property type="protein sequence ID" value="QQO09099.1"/>
    <property type="molecule type" value="Genomic_DNA"/>
</dbReference>
<dbReference type="InterPro" id="IPR006268">
    <property type="entry name" value="DAHP_syn_2"/>
</dbReference>
<dbReference type="GO" id="GO:0009094">
    <property type="term" value="P:L-phenylalanine biosynthetic process"/>
    <property type="evidence" value="ECO:0007669"/>
    <property type="project" value="UniProtKB-UniPathway"/>
</dbReference>
<keyword evidence="2" id="KW-0584">Phenylalanine biosynthesis</keyword>
<dbReference type="UniPathway" id="UPA00121">
    <property type="reaction ID" value="UER00345"/>
</dbReference>
<evidence type="ECO:0000259" key="3">
    <source>
        <dbReference type="PROSITE" id="PS51171"/>
    </source>
</evidence>
<evidence type="ECO:0000313" key="6">
    <source>
        <dbReference type="Proteomes" id="UP000595917"/>
    </source>
</evidence>
<dbReference type="CDD" id="cd04905">
    <property type="entry name" value="ACT_CM-PDT"/>
    <property type="match status" value="1"/>
</dbReference>
<dbReference type="KEGG" id="bhc:JFL75_19555"/>
<evidence type="ECO:0000256" key="1">
    <source>
        <dbReference type="ARBA" id="ARBA00022679"/>
    </source>
</evidence>
<dbReference type="SUPFAM" id="SSF55021">
    <property type="entry name" value="ACT-like"/>
    <property type="match status" value="1"/>
</dbReference>
<dbReference type="AlphaFoldDB" id="A0A7T7XMI5"/>
<organism evidence="5 6">
    <name type="scientific">Breznakiella homolactica</name>
    <dbReference type="NCBI Taxonomy" id="2798577"/>
    <lineage>
        <taxon>Bacteria</taxon>
        <taxon>Pseudomonadati</taxon>
        <taxon>Spirochaetota</taxon>
        <taxon>Spirochaetia</taxon>
        <taxon>Spirochaetales</taxon>
        <taxon>Breznakiellaceae</taxon>
        <taxon>Breznakiella</taxon>
    </lineage>
</organism>
<dbReference type="InterPro" id="IPR001086">
    <property type="entry name" value="Preph_deHydtase"/>
</dbReference>
<keyword evidence="2" id="KW-0456">Lyase</keyword>
<dbReference type="SUPFAM" id="SSF51569">
    <property type="entry name" value="Aldolase"/>
    <property type="match status" value="1"/>
</dbReference>
<dbReference type="PROSITE" id="PS00858">
    <property type="entry name" value="PREPHENATE_DEHYDR_2"/>
    <property type="match status" value="1"/>
</dbReference>
<keyword evidence="2" id="KW-0028">Amino-acid biosynthesis</keyword>
<dbReference type="NCBIfam" id="TIGR01361">
    <property type="entry name" value="DAHP_synth_Bsub"/>
    <property type="match status" value="1"/>
</dbReference>
<dbReference type="RefSeq" id="WP_215626404.1">
    <property type="nucleotide sequence ID" value="NZ_CP067089.2"/>
</dbReference>
<proteinExistence type="predicted"/>
<dbReference type="Pfam" id="PF01842">
    <property type="entry name" value="ACT"/>
    <property type="match status" value="1"/>
</dbReference>
<sequence length="639" mass="68931">MIVVLSKDASPHEKELVRIYLRDRGFSVRDQHFGEDELIGASGKGVADLRELGLLPGVERVAATSKPYELASRETKPEDTIVTVGPVKIGGSRISVIAGPCAVESRDQIMETAGRVRESGAVILRGGAFKPRSSPYAFQGLGMKGLEYMKEAGEAYGMPIVTEIVSPELAAQMNDLTDMFQIGARNMQNFELLKKVGALGKPVLLKRGPSATIEEWLLSAEYLLASGTKDVILCERGIRTFETYTRNTLDISAIPVVKRLSHLPVIVDPSHAVGIRAKVSPAGLAAIAAGADGLTVEVHPRPDEALSDGPQSLYPEQFERLMRDIEALAPVVGKELLRTPRPSAPGVSLQKTAETPVSDKIAFSGETGAFAEQALMRAFGEEAPRLSCPSFSAIFDAVLDGSAVYGVVPVENSLAGSVHENYDLFLRYPDIAVVGELKLRIVHCLIGDEKADMDSIKIVRSHPQGFAQCRDFLDKHPEWQLEACNDTASAVASIAREGATRVAAIAGEAAAKAFGLKVLKAGIETNPLNYTRFVIVSRRNGGDAAPVPPSLGSGTPNKASVVFTVSDKPGSLFECLKILSEKGINLSKLESRPIQGQPWRYMFYVDVGLPETGSVFHEAVEELKTKTEDFRFLGMYRAS</sequence>
<dbReference type="EC" id="4.2.1.51" evidence="2"/>
<keyword evidence="6" id="KW-1185">Reference proteome</keyword>
<dbReference type="InterPro" id="IPR013785">
    <property type="entry name" value="Aldolase_TIM"/>
</dbReference>
<dbReference type="Gene3D" id="3.40.190.10">
    <property type="entry name" value="Periplasmic binding protein-like II"/>
    <property type="match status" value="2"/>
</dbReference>
<dbReference type="Gene3D" id="3.30.70.260">
    <property type="match status" value="1"/>
</dbReference>
<dbReference type="CDD" id="cd13631">
    <property type="entry name" value="PBP2_Ct-PDT_like"/>
    <property type="match status" value="1"/>
</dbReference>
<dbReference type="InterPro" id="IPR002912">
    <property type="entry name" value="ACT_dom"/>
</dbReference>
<dbReference type="NCBIfam" id="NF008865">
    <property type="entry name" value="PRK11898.1"/>
    <property type="match status" value="1"/>
</dbReference>
<dbReference type="PANTHER" id="PTHR43018:SF2">
    <property type="entry name" value="PHOSPHO-2-DEHYDRO-3-DEOXYHEPTONATE ALDOLASE"/>
    <property type="match status" value="1"/>
</dbReference>
<accession>A0A7T7XMI5</accession>
<dbReference type="Pfam" id="PF00793">
    <property type="entry name" value="DAHP_synth_1"/>
    <property type="match status" value="1"/>
</dbReference>
<dbReference type="InterPro" id="IPR018528">
    <property type="entry name" value="Preph_deHydtase_CS"/>
</dbReference>
<dbReference type="PROSITE" id="PS51171">
    <property type="entry name" value="PREPHENATE_DEHYDR_3"/>
    <property type="match status" value="1"/>
</dbReference>
<keyword evidence="2" id="KW-0057">Aromatic amino acid biosynthesis</keyword>
<comment type="pathway">
    <text evidence="2">Amino-acid biosynthesis; L-phenylalanine biosynthesis; phenylpyruvate from prephenate: step 1/1.</text>
</comment>
<dbReference type="Gene3D" id="3.30.70.1140">
    <property type="entry name" value="Phospho-2-dehydro-3-deoxyheptonate aldolase, domain 1"/>
    <property type="match status" value="1"/>
</dbReference>
<comment type="catalytic activity">
    <reaction evidence="2">
        <text>prephenate + H(+) = 3-phenylpyruvate + CO2 + H2O</text>
        <dbReference type="Rhea" id="RHEA:21648"/>
        <dbReference type="ChEBI" id="CHEBI:15377"/>
        <dbReference type="ChEBI" id="CHEBI:15378"/>
        <dbReference type="ChEBI" id="CHEBI:16526"/>
        <dbReference type="ChEBI" id="CHEBI:18005"/>
        <dbReference type="ChEBI" id="CHEBI:29934"/>
        <dbReference type="EC" id="4.2.1.51"/>
    </reaction>
</comment>
<dbReference type="Pfam" id="PF00800">
    <property type="entry name" value="PDT"/>
    <property type="match status" value="1"/>
</dbReference>
<dbReference type="Gene3D" id="3.20.20.70">
    <property type="entry name" value="Aldolase class I"/>
    <property type="match status" value="1"/>
</dbReference>
<keyword evidence="1 5" id="KW-0808">Transferase</keyword>
<dbReference type="NCBIfam" id="NF009239">
    <property type="entry name" value="PRK12595.1"/>
    <property type="match status" value="1"/>
</dbReference>
<reference evidence="5" key="1">
    <citation type="submission" date="2021-01" db="EMBL/GenBank/DDBJ databases">
        <title>Description of Breznakiella homolactica.</title>
        <authorList>
            <person name="Song Y."/>
            <person name="Brune A."/>
        </authorList>
    </citation>
    <scope>NUCLEOTIDE SEQUENCE</scope>
    <source>
        <strain evidence="5">RmG30</strain>
    </source>
</reference>
<dbReference type="PANTHER" id="PTHR43018">
    <property type="entry name" value="PHOSPHO-2-DEHYDRO-3-DEOXYHEPTONATE ALDOLASE"/>
    <property type="match status" value="1"/>
</dbReference>
<evidence type="ECO:0000313" key="5">
    <source>
        <dbReference type="EMBL" id="QQO09099.1"/>
    </source>
</evidence>
<dbReference type="GO" id="GO:0016832">
    <property type="term" value="F:aldehyde-lyase activity"/>
    <property type="evidence" value="ECO:0007669"/>
    <property type="project" value="InterPro"/>
</dbReference>
<dbReference type="NCBIfam" id="NF006421">
    <property type="entry name" value="PRK08673.1"/>
    <property type="match status" value="1"/>
</dbReference>
<dbReference type="SUPFAM" id="SSF53850">
    <property type="entry name" value="Periplasmic binding protein-like II"/>
    <property type="match status" value="1"/>
</dbReference>
<feature type="domain" description="Prephenate dehydratase" evidence="3">
    <location>
        <begin position="360"/>
        <end position="538"/>
    </location>
</feature>
<feature type="domain" description="ACT" evidence="4">
    <location>
        <begin position="560"/>
        <end position="637"/>
    </location>
</feature>
<dbReference type="InterPro" id="IPR052899">
    <property type="entry name" value="Class-I_DAHP_synthase"/>
</dbReference>
<gene>
    <name evidence="5" type="primary">aroF</name>
    <name evidence="2" type="synonym">pheA</name>
    <name evidence="5" type="ORF">JFL75_19555</name>
</gene>
<dbReference type="GO" id="GO:0016740">
    <property type="term" value="F:transferase activity"/>
    <property type="evidence" value="ECO:0007669"/>
    <property type="project" value="UniProtKB-KW"/>
</dbReference>
<evidence type="ECO:0000256" key="2">
    <source>
        <dbReference type="RuleBase" id="RU361254"/>
    </source>
</evidence>
<dbReference type="GO" id="GO:0004664">
    <property type="term" value="F:prephenate dehydratase activity"/>
    <property type="evidence" value="ECO:0007669"/>
    <property type="project" value="UniProtKB-UniRule"/>
</dbReference>